<dbReference type="EMBL" id="MU129001">
    <property type="protein sequence ID" value="KAF9511372.1"/>
    <property type="molecule type" value="Genomic_DNA"/>
</dbReference>
<organism evidence="13 14">
    <name type="scientific">Hydnum rufescens UP504</name>
    <dbReference type="NCBI Taxonomy" id="1448309"/>
    <lineage>
        <taxon>Eukaryota</taxon>
        <taxon>Fungi</taxon>
        <taxon>Dikarya</taxon>
        <taxon>Basidiomycota</taxon>
        <taxon>Agaricomycotina</taxon>
        <taxon>Agaricomycetes</taxon>
        <taxon>Cantharellales</taxon>
        <taxon>Hydnaceae</taxon>
        <taxon>Hydnum</taxon>
    </lineage>
</organism>
<evidence type="ECO:0000256" key="5">
    <source>
        <dbReference type="ARBA" id="ARBA00022737"/>
    </source>
</evidence>
<dbReference type="OrthoDB" id="429841at2759"/>
<comment type="domain">
    <text evidence="10">The VLRF1 domain mediates binding to the 60S ribosomal subunit.</text>
</comment>
<dbReference type="GO" id="GO:0036503">
    <property type="term" value="P:ERAD pathway"/>
    <property type="evidence" value="ECO:0007669"/>
    <property type="project" value="TreeGrafter"/>
</dbReference>
<feature type="region of interest" description="Disordered" evidence="11">
    <location>
        <begin position="28"/>
        <end position="47"/>
    </location>
</feature>
<evidence type="ECO:0000256" key="9">
    <source>
        <dbReference type="ARBA" id="ARBA00023054"/>
    </source>
</evidence>
<evidence type="ECO:0000256" key="2">
    <source>
        <dbReference type="ARBA" id="ARBA00009262"/>
    </source>
</evidence>
<evidence type="ECO:0000256" key="6">
    <source>
        <dbReference type="ARBA" id="ARBA00022759"/>
    </source>
</evidence>
<feature type="region of interest" description="Disordered" evidence="11">
    <location>
        <begin position="258"/>
        <end position="281"/>
    </location>
</feature>
<feature type="region of interest" description="Disordered" evidence="11">
    <location>
        <begin position="591"/>
        <end position="612"/>
    </location>
</feature>
<keyword evidence="4 10" id="KW-0540">Nuclease</keyword>
<evidence type="ECO:0000313" key="13">
    <source>
        <dbReference type="EMBL" id="KAF9511372.1"/>
    </source>
</evidence>
<feature type="region of interest" description="Disordered" evidence="11">
    <location>
        <begin position="221"/>
        <end position="244"/>
    </location>
</feature>
<evidence type="ECO:0000259" key="12">
    <source>
        <dbReference type="PROSITE" id="PS52044"/>
    </source>
</evidence>
<dbReference type="PANTHER" id="PTHR16036:SF2">
    <property type="entry name" value="TRNA ENDONUCLEASE ANKZF1"/>
    <property type="match status" value="1"/>
</dbReference>
<comment type="similarity">
    <text evidence="2 10">Belongs to the ANKZF1/VMS1 family.</text>
</comment>
<protein>
    <recommendedName>
        <fullName evidence="12">VLRF1 domain-containing protein</fullName>
    </recommendedName>
</protein>
<evidence type="ECO:0000256" key="3">
    <source>
        <dbReference type="ARBA" id="ARBA00022490"/>
    </source>
</evidence>
<dbReference type="AlphaFoldDB" id="A0A9P6DRR1"/>
<proteinExistence type="inferred from homology"/>
<keyword evidence="6 10" id="KW-0255">Endonuclease</keyword>
<feature type="region of interest" description="Disordered" evidence="11">
    <location>
        <begin position="386"/>
        <end position="416"/>
    </location>
</feature>
<evidence type="ECO:0000313" key="14">
    <source>
        <dbReference type="Proteomes" id="UP000886523"/>
    </source>
</evidence>
<comment type="subcellular location">
    <subcellularLocation>
        <location evidence="1">Cytoplasm</location>
    </subcellularLocation>
</comment>
<gene>
    <name evidence="13" type="ORF">BS47DRAFT_1346887</name>
</gene>
<dbReference type="GO" id="GO:0004519">
    <property type="term" value="F:endonuclease activity"/>
    <property type="evidence" value="ECO:0007669"/>
    <property type="project" value="UniProtKB-KW"/>
</dbReference>
<dbReference type="GO" id="GO:0016787">
    <property type="term" value="F:hydrolase activity"/>
    <property type="evidence" value="ECO:0007669"/>
    <property type="project" value="UniProtKB-KW"/>
</dbReference>
<keyword evidence="7 10" id="KW-0378">Hydrolase</keyword>
<feature type="region of interest" description="Disordered" evidence="11">
    <location>
        <begin position="654"/>
        <end position="675"/>
    </location>
</feature>
<reference evidence="13" key="1">
    <citation type="journal article" date="2020" name="Nat. Commun.">
        <title>Large-scale genome sequencing of mycorrhizal fungi provides insights into the early evolution of symbiotic traits.</title>
        <authorList>
            <person name="Miyauchi S."/>
            <person name="Kiss E."/>
            <person name="Kuo A."/>
            <person name="Drula E."/>
            <person name="Kohler A."/>
            <person name="Sanchez-Garcia M."/>
            <person name="Morin E."/>
            <person name="Andreopoulos B."/>
            <person name="Barry K.W."/>
            <person name="Bonito G."/>
            <person name="Buee M."/>
            <person name="Carver A."/>
            <person name="Chen C."/>
            <person name="Cichocki N."/>
            <person name="Clum A."/>
            <person name="Culley D."/>
            <person name="Crous P.W."/>
            <person name="Fauchery L."/>
            <person name="Girlanda M."/>
            <person name="Hayes R.D."/>
            <person name="Keri Z."/>
            <person name="LaButti K."/>
            <person name="Lipzen A."/>
            <person name="Lombard V."/>
            <person name="Magnuson J."/>
            <person name="Maillard F."/>
            <person name="Murat C."/>
            <person name="Nolan M."/>
            <person name="Ohm R.A."/>
            <person name="Pangilinan J."/>
            <person name="Pereira M.F."/>
            <person name="Perotto S."/>
            <person name="Peter M."/>
            <person name="Pfister S."/>
            <person name="Riley R."/>
            <person name="Sitrit Y."/>
            <person name="Stielow J.B."/>
            <person name="Szollosi G."/>
            <person name="Zifcakova L."/>
            <person name="Stursova M."/>
            <person name="Spatafora J.W."/>
            <person name="Tedersoo L."/>
            <person name="Vaario L.M."/>
            <person name="Yamada A."/>
            <person name="Yan M."/>
            <person name="Wang P."/>
            <person name="Xu J."/>
            <person name="Bruns T."/>
            <person name="Baldrian P."/>
            <person name="Vilgalys R."/>
            <person name="Dunand C."/>
            <person name="Henrissat B."/>
            <person name="Grigoriev I.V."/>
            <person name="Hibbett D."/>
            <person name="Nagy L.G."/>
            <person name="Martin F.M."/>
        </authorList>
    </citation>
    <scope>NUCLEOTIDE SEQUENCE</scope>
    <source>
        <strain evidence="13">UP504</strain>
    </source>
</reference>
<keyword evidence="14" id="KW-1185">Reference proteome</keyword>
<comment type="caution">
    <text evidence="13">The sequence shown here is derived from an EMBL/GenBank/DDBJ whole genome shotgun (WGS) entry which is preliminary data.</text>
</comment>
<evidence type="ECO:0000256" key="4">
    <source>
        <dbReference type="ARBA" id="ARBA00022722"/>
    </source>
</evidence>
<feature type="active site" evidence="10">
    <location>
        <position position="266"/>
    </location>
</feature>
<keyword evidence="5" id="KW-0677">Repeat</keyword>
<dbReference type="PANTHER" id="PTHR16036">
    <property type="entry name" value="ANKYRIN REPEAT AND ZINC FINGER DOMAIN-CONTAINING PROTEIN 1"/>
    <property type="match status" value="1"/>
</dbReference>
<keyword evidence="8" id="KW-0040">ANK repeat</keyword>
<feature type="compositionally biased region" description="Acidic residues" evidence="11">
    <location>
        <begin position="527"/>
        <end position="539"/>
    </location>
</feature>
<keyword evidence="3 10" id="KW-0963">Cytoplasm</keyword>
<evidence type="ECO:0000256" key="8">
    <source>
        <dbReference type="ARBA" id="ARBA00023043"/>
    </source>
</evidence>
<dbReference type="InterPro" id="IPR041175">
    <property type="entry name" value="VLRF1/Vms1"/>
</dbReference>
<dbReference type="InterPro" id="IPR047139">
    <property type="entry name" value="ANKZ1/VMS1"/>
</dbReference>
<evidence type="ECO:0000256" key="10">
    <source>
        <dbReference type="PROSITE-ProRule" id="PRU01389"/>
    </source>
</evidence>
<evidence type="ECO:0000256" key="1">
    <source>
        <dbReference type="ARBA" id="ARBA00004496"/>
    </source>
</evidence>
<dbReference type="PROSITE" id="PS52044">
    <property type="entry name" value="VLRF1"/>
    <property type="match status" value="1"/>
</dbReference>
<dbReference type="Proteomes" id="UP000886523">
    <property type="component" value="Unassembled WGS sequence"/>
</dbReference>
<dbReference type="GO" id="GO:0005737">
    <property type="term" value="C:cytoplasm"/>
    <property type="evidence" value="ECO:0007669"/>
    <property type="project" value="UniProtKB-SubCell"/>
</dbReference>
<evidence type="ECO:0000256" key="11">
    <source>
        <dbReference type="SAM" id="MobiDB-lite"/>
    </source>
</evidence>
<evidence type="ECO:0000256" key="7">
    <source>
        <dbReference type="ARBA" id="ARBA00022801"/>
    </source>
</evidence>
<feature type="compositionally biased region" description="Basic and acidic residues" evidence="11">
    <location>
        <begin position="402"/>
        <end position="416"/>
    </location>
</feature>
<dbReference type="Pfam" id="PF18826">
    <property type="entry name" value="bVLRF1"/>
    <property type="match status" value="1"/>
</dbReference>
<accession>A0A9P6DRR1</accession>
<name>A0A9P6DRR1_9AGAM</name>
<keyword evidence="9" id="KW-0175">Coiled coil</keyword>
<feature type="domain" description="VLRF1" evidence="12">
    <location>
        <begin position="196"/>
        <end position="364"/>
    </location>
</feature>
<sequence length="702" mass="77075">MVLKEPLYVFSIPPNVVASLRARETPRLPHLDVPATSEQPEPPRDTQTGSLACALCLGTVFTDVNDQRNHFRSDWHRYNAKMRIRDPSGISLTETQFASLVEGLEESLSGSASSSSSDDLSGSEDAVSALLHKHKHAGARSSSADGRTIPRSAVVWLHSPDVPDTQFGVYTTLFPMSTAIESYPDALRKMQEGGVHGRTWALFMTAGGHFAGMIVRVAKPGRLDEQNTEPNKKGKGKGSHHQPEIEILAHKTFHRYTTRRKQGGSQSLNDNAKGPAKSAGAQLRRYGEQALRDDIRSLLAAWVQELDACERIFIRASVSNRRIFLESEDAIIQKGDERLRTFPFPTRRPTLAELNRCLTELTRVKISHLTEEALQAADEAYFASLQPKQKPKPPAPPVPAVPKEKEKEKLSPHEEAARDKWRRLVDMVDKGRLEALQTFWAALLSNPPFIDGGTTSAANLNNRNSAAVDTPVPNWLREERKNHAATLLQVAAAAGQEDVVRWLLEDLRADPTVGVPSAVSPRGPADDGSEPEDAVEDNQEGSMLTSRKAYDLASTRGARNVFRRAAYAHPDWWDWLGKGDGGARVPSVLSPEMEEADQRKKGTRRKGLKERMKEREEAAKAKARAEADALAEKERLAAAEAAKFTLLKQTGAQRLGGVTGTTPGGTVSNPGMGAISPEMRAKIERERRARAAEARLRGSSTS</sequence>
<feature type="region of interest" description="Disordered" evidence="11">
    <location>
        <begin position="513"/>
        <end position="543"/>
    </location>
</feature>